<feature type="chain" id="PRO_5041429036" evidence="1">
    <location>
        <begin position="20"/>
        <end position="185"/>
    </location>
</feature>
<reference evidence="2" key="1">
    <citation type="submission" date="2023-06" db="EMBL/GenBank/DDBJ databases">
        <authorList>
            <person name="Delattre M."/>
        </authorList>
    </citation>
    <scope>NUCLEOTIDE SEQUENCE</scope>
    <source>
        <strain evidence="2">AF72</strain>
    </source>
</reference>
<dbReference type="GO" id="GO:0005615">
    <property type="term" value="C:extracellular space"/>
    <property type="evidence" value="ECO:0007669"/>
    <property type="project" value="TreeGrafter"/>
</dbReference>
<accession>A0AA36DBV3</accession>
<evidence type="ECO:0000313" key="2">
    <source>
        <dbReference type="EMBL" id="CAJ0583510.1"/>
    </source>
</evidence>
<evidence type="ECO:0000313" key="3">
    <source>
        <dbReference type="Proteomes" id="UP001177023"/>
    </source>
</evidence>
<proteinExistence type="predicted"/>
<dbReference type="PANTHER" id="PTHR35015:SF1">
    <property type="entry name" value="NOTCH LIGAND OSM-11"/>
    <property type="match status" value="1"/>
</dbReference>
<protein>
    <submittedName>
        <fullName evidence="2">Uncharacterized protein</fullName>
    </submittedName>
</protein>
<keyword evidence="3" id="KW-1185">Reference proteome</keyword>
<organism evidence="2 3">
    <name type="scientific">Mesorhabditis spiculigera</name>
    <dbReference type="NCBI Taxonomy" id="96644"/>
    <lineage>
        <taxon>Eukaryota</taxon>
        <taxon>Metazoa</taxon>
        <taxon>Ecdysozoa</taxon>
        <taxon>Nematoda</taxon>
        <taxon>Chromadorea</taxon>
        <taxon>Rhabditida</taxon>
        <taxon>Rhabditina</taxon>
        <taxon>Rhabditomorpha</taxon>
        <taxon>Rhabditoidea</taxon>
        <taxon>Rhabditidae</taxon>
        <taxon>Mesorhabditinae</taxon>
        <taxon>Mesorhabditis</taxon>
    </lineage>
</organism>
<dbReference type="PANTHER" id="PTHR35015">
    <property type="entry name" value="PROTEIN CBR-OSM-7-RELATED"/>
    <property type="match status" value="1"/>
</dbReference>
<dbReference type="GO" id="GO:0045747">
    <property type="term" value="P:positive regulation of Notch signaling pathway"/>
    <property type="evidence" value="ECO:0007669"/>
    <property type="project" value="TreeGrafter"/>
</dbReference>
<dbReference type="Proteomes" id="UP001177023">
    <property type="component" value="Unassembled WGS sequence"/>
</dbReference>
<dbReference type="AlphaFoldDB" id="A0AA36DBV3"/>
<comment type="caution">
    <text evidence="2">The sequence shown here is derived from an EMBL/GenBank/DDBJ whole genome shotgun (WGS) entry which is preliminary data.</text>
</comment>
<sequence length="185" mass="20343">MIRSLCLVAFVGNLLLIEAGIFQNRVKRQDVEAYCAKHTEHYTKFCNMRAADLDRDTFLKLAKFCPAYEKHCGGPSKVDPPAGLTEEMIVPPPLPRSGARLDLPLSGGRSNHASPSPADRTKLTAAIIASCTPDCSSPHCTTECKCANTHPKVHAMCNPPASAEMANTCQRWYAKCPMFQPVQYY</sequence>
<dbReference type="EMBL" id="CATQJA010002665">
    <property type="protein sequence ID" value="CAJ0583510.1"/>
    <property type="molecule type" value="Genomic_DNA"/>
</dbReference>
<dbReference type="InterPro" id="IPR053124">
    <property type="entry name" value="Notch_signaling_modulators"/>
</dbReference>
<keyword evidence="1" id="KW-0732">Signal</keyword>
<evidence type="ECO:0000256" key="1">
    <source>
        <dbReference type="SAM" id="SignalP"/>
    </source>
</evidence>
<feature type="signal peptide" evidence="1">
    <location>
        <begin position="1"/>
        <end position="19"/>
    </location>
</feature>
<dbReference type="GO" id="GO:0005112">
    <property type="term" value="F:Notch binding"/>
    <property type="evidence" value="ECO:0007669"/>
    <property type="project" value="TreeGrafter"/>
</dbReference>
<gene>
    <name evidence="2" type="ORF">MSPICULIGERA_LOCUS21587</name>
</gene>
<feature type="non-terminal residue" evidence="2">
    <location>
        <position position="185"/>
    </location>
</feature>
<name>A0AA36DBV3_9BILA</name>